<evidence type="ECO:0000259" key="11">
    <source>
        <dbReference type="PROSITE" id="PS50262"/>
    </source>
</evidence>
<reference evidence="12 13" key="1">
    <citation type="submission" date="2013-11" db="EMBL/GenBank/DDBJ databases">
        <title>Opisthorchis viverrini - life in the bile duct.</title>
        <authorList>
            <person name="Young N.D."/>
            <person name="Nagarajan N."/>
            <person name="Lin S.J."/>
            <person name="Korhonen P.K."/>
            <person name="Jex A.R."/>
            <person name="Hall R.S."/>
            <person name="Safavi-Hemami H."/>
            <person name="Kaewkong W."/>
            <person name="Bertrand D."/>
            <person name="Gao S."/>
            <person name="Seet Q."/>
            <person name="Wongkham S."/>
            <person name="Teh B.T."/>
            <person name="Wongkham C."/>
            <person name="Intapan P.M."/>
            <person name="Maleewong W."/>
            <person name="Yang X."/>
            <person name="Hu M."/>
            <person name="Wang Z."/>
            <person name="Hofmann A."/>
            <person name="Sternberg P.W."/>
            <person name="Tan P."/>
            <person name="Wang J."/>
            <person name="Gasser R.B."/>
        </authorList>
    </citation>
    <scope>NUCLEOTIDE SEQUENCE [LARGE SCALE GENOMIC DNA]</scope>
</reference>
<name>A0A075A1V6_OPIVI</name>
<evidence type="ECO:0000256" key="7">
    <source>
        <dbReference type="ARBA" id="ARBA00023224"/>
    </source>
</evidence>
<comment type="similarity">
    <text evidence="8">Belongs to the G-protein coupled receptor 1 family.</text>
</comment>
<keyword evidence="4 8" id="KW-0297">G-protein coupled receptor</keyword>
<dbReference type="PROSITE" id="PS00237">
    <property type="entry name" value="G_PROTEIN_RECEP_F1_1"/>
    <property type="match status" value="1"/>
</dbReference>
<feature type="transmembrane region" description="Helical" evidence="10">
    <location>
        <begin position="410"/>
        <end position="431"/>
    </location>
</feature>
<keyword evidence="2 8" id="KW-0812">Transmembrane</keyword>
<dbReference type="SUPFAM" id="SSF81321">
    <property type="entry name" value="Family A G protein-coupled receptor-like"/>
    <property type="match status" value="1"/>
</dbReference>
<keyword evidence="6 8" id="KW-0675">Receptor</keyword>
<keyword evidence="5 10" id="KW-0472">Membrane</keyword>
<evidence type="ECO:0000256" key="6">
    <source>
        <dbReference type="ARBA" id="ARBA00023170"/>
    </source>
</evidence>
<protein>
    <recommendedName>
        <fullName evidence="11">G-protein coupled receptors family 1 profile domain-containing protein</fullName>
    </recommendedName>
</protein>
<dbReference type="GO" id="GO:0005886">
    <property type="term" value="C:plasma membrane"/>
    <property type="evidence" value="ECO:0007669"/>
    <property type="project" value="TreeGrafter"/>
</dbReference>
<feature type="region of interest" description="Disordered" evidence="9">
    <location>
        <begin position="343"/>
        <end position="362"/>
    </location>
</feature>
<feature type="transmembrane region" description="Helical" evidence="10">
    <location>
        <begin position="12"/>
        <end position="39"/>
    </location>
</feature>
<dbReference type="OrthoDB" id="5969463at2759"/>
<comment type="subcellular location">
    <subcellularLocation>
        <location evidence="1">Membrane</location>
        <topology evidence="1">Multi-pass membrane protein</topology>
    </subcellularLocation>
</comment>
<dbReference type="PROSITE" id="PS50262">
    <property type="entry name" value="G_PROTEIN_RECEP_F1_2"/>
    <property type="match status" value="1"/>
</dbReference>
<evidence type="ECO:0000256" key="4">
    <source>
        <dbReference type="ARBA" id="ARBA00023040"/>
    </source>
</evidence>
<evidence type="ECO:0000256" key="5">
    <source>
        <dbReference type="ARBA" id="ARBA00023136"/>
    </source>
</evidence>
<dbReference type="InterPro" id="IPR017452">
    <property type="entry name" value="GPCR_Rhodpsn_7TM"/>
</dbReference>
<feature type="compositionally biased region" description="Basic and acidic residues" evidence="9">
    <location>
        <begin position="346"/>
        <end position="359"/>
    </location>
</feature>
<evidence type="ECO:0000256" key="1">
    <source>
        <dbReference type="ARBA" id="ARBA00004141"/>
    </source>
</evidence>
<dbReference type="STRING" id="6198.A0A075A1V6"/>
<dbReference type="EMBL" id="KL596676">
    <property type="protein sequence ID" value="KER29535.1"/>
    <property type="molecule type" value="Genomic_DNA"/>
</dbReference>
<evidence type="ECO:0000313" key="13">
    <source>
        <dbReference type="Proteomes" id="UP000054324"/>
    </source>
</evidence>
<dbReference type="CTD" id="20318024"/>
<keyword evidence="7 8" id="KW-0807">Transducer</keyword>
<dbReference type="InterPro" id="IPR000276">
    <property type="entry name" value="GPCR_Rhodpsn"/>
</dbReference>
<dbReference type="CDD" id="cd00637">
    <property type="entry name" value="7tm_classA_rhodopsin-like"/>
    <property type="match status" value="1"/>
</dbReference>
<gene>
    <name evidence="12" type="ORF">T265_03837</name>
</gene>
<feature type="transmembrane region" description="Helical" evidence="10">
    <location>
        <begin position="86"/>
        <end position="108"/>
    </location>
</feature>
<evidence type="ECO:0000256" key="8">
    <source>
        <dbReference type="RuleBase" id="RU000688"/>
    </source>
</evidence>
<dbReference type="KEGG" id="ovi:T265_03837"/>
<keyword evidence="3 10" id="KW-1133">Transmembrane helix</keyword>
<dbReference type="PANTHER" id="PTHR24243">
    <property type="entry name" value="G-PROTEIN COUPLED RECEPTOR"/>
    <property type="match status" value="1"/>
</dbReference>
<evidence type="ECO:0000256" key="10">
    <source>
        <dbReference type="SAM" id="Phobius"/>
    </source>
</evidence>
<keyword evidence="13" id="KW-1185">Reference proteome</keyword>
<evidence type="ECO:0000256" key="2">
    <source>
        <dbReference type="ARBA" id="ARBA00022692"/>
    </source>
</evidence>
<accession>A0A075A1V6</accession>
<organism evidence="12 13">
    <name type="scientific">Opisthorchis viverrini</name>
    <name type="common">Southeast Asian liver fluke</name>
    <dbReference type="NCBI Taxonomy" id="6198"/>
    <lineage>
        <taxon>Eukaryota</taxon>
        <taxon>Metazoa</taxon>
        <taxon>Spiralia</taxon>
        <taxon>Lophotrochozoa</taxon>
        <taxon>Platyhelminthes</taxon>
        <taxon>Trematoda</taxon>
        <taxon>Digenea</taxon>
        <taxon>Opisthorchiida</taxon>
        <taxon>Opisthorchiata</taxon>
        <taxon>Opisthorchiidae</taxon>
        <taxon>Opisthorchis</taxon>
    </lineage>
</organism>
<dbReference type="GO" id="GO:0004930">
    <property type="term" value="F:G protein-coupled receptor activity"/>
    <property type="evidence" value="ECO:0007669"/>
    <property type="project" value="UniProtKB-KW"/>
</dbReference>
<evidence type="ECO:0000256" key="3">
    <source>
        <dbReference type="ARBA" id="ARBA00022989"/>
    </source>
</evidence>
<evidence type="ECO:0000313" key="12">
    <source>
        <dbReference type="EMBL" id="KER29535.1"/>
    </source>
</evidence>
<feature type="transmembrane region" description="Helical" evidence="10">
    <location>
        <begin position="129"/>
        <end position="152"/>
    </location>
</feature>
<dbReference type="Gene3D" id="1.20.1070.10">
    <property type="entry name" value="Rhodopsin 7-helix transmembrane proteins"/>
    <property type="match status" value="2"/>
</dbReference>
<dbReference type="PANTHER" id="PTHR24243:SF224">
    <property type="entry name" value="G-PROTEIN COUPLED RECEPTOR 19-RELATED"/>
    <property type="match status" value="1"/>
</dbReference>
<dbReference type="PRINTS" id="PR00237">
    <property type="entry name" value="GPCRRHODOPSN"/>
</dbReference>
<dbReference type="RefSeq" id="XP_009166682.1">
    <property type="nucleotide sequence ID" value="XM_009168418.1"/>
</dbReference>
<feature type="domain" description="G-protein coupled receptors family 1 profile" evidence="11">
    <location>
        <begin position="29"/>
        <end position="456"/>
    </location>
</feature>
<dbReference type="Proteomes" id="UP000054324">
    <property type="component" value="Unassembled WGS sequence"/>
</dbReference>
<dbReference type="GeneID" id="20318024"/>
<sequence length="481" mass="54867">MSFMTENLSGQIPTVISMLIIISIVGSIGNLLVVIVYALKHDRLTANVFILVLAVSDSLCCLTLIPVTIIVEYIDWKMRSNFLCKAYYCLNTTFILFSSLLISCIAFDRYFCLCHPFRRILTIERSKKLVAAVVLVSMAMGVSSTFTVHVVLRHNVTGNYTEEIDVWGSPVAALFESDYNRTSLGVYECTETIIADHTLVQEIIYHIVQKCQTACYIFCIISVVVLYILIYRSVSKTFKKRKQLRGSRQKSTHLVLTTIEPTNCLVSNTTGMPIDRMENYPVTQVVKRDTSHVSIVEDCGPCDHREEPREIQQHSNLRSCESEGTLQLNEQYLIRTENTENGHQIRSYDGKPVNDELSREQTGFSSHPRLTIHFTDSESRSRTPAFMDRRSLKSVKSLVDTTNFQNLKTAAMLFVVALCYIVTMLPAMMMIHNLIPLYLPIFYVYYVNNAINPIVYGFMNPNFRRDIGQLFNTRQCIPVIK</sequence>
<evidence type="ECO:0000256" key="9">
    <source>
        <dbReference type="SAM" id="MobiDB-lite"/>
    </source>
</evidence>
<feature type="transmembrane region" description="Helical" evidence="10">
    <location>
        <begin position="437"/>
        <end position="459"/>
    </location>
</feature>
<proteinExistence type="inferred from homology"/>
<feature type="transmembrane region" description="Helical" evidence="10">
    <location>
        <begin position="214"/>
        <end position="234"/>
    </location>
</feature>
<dbReference type="AlphaFoldDB" id="A0A075A1V6"/>
<dbReference type="Pfam" id="PF00001">
    <property type="entry name" value="7tm_1"/>
    <property type="match status" value="1"/>
</dbReference>
<feature type="transmembrane region" description="Helical" evidence="10">
    <location>
        <begin position="48"/>
        <end position="74"/>
    </location>
</feature>